<keyword evidence="2" id="KW-0479">Metal-binding</keyword>
<feature type="domain" description="CMP/dCMP-type deaminase" evidence="6">
    <location>
        <begin position="225"/>
        <end position="416"/>
    </location>
</feature>
<dbReference type="Gene3D" id="3.40.140.10">
    <property type="entry name" value="Cytidine Deaminase, domain 2"/>
    <property type="match status" value="1"/>
</dbReference>
<feature type="region of interest" description="Disordered" evidence="5">
    <location>
        <begin position="510"/>
        <end position="530"/>
    </location>
</feature>
<evidence type="ECO:0000256" key="4">
    <source>
        <dbReference type="ARBA" id="ARBA00022833"/>
    </source>
</evidence>
<dbReference type="Proteomes" id="UP001055580">
    <property type="component" value="Chromosome"/>
</dbReference>
<organism evidence="7 8">
    <name type="scientific">Sphingomonas donggukensis</name>
    <dbReference type="NCBI Taxonomy" id="2949093"/>
    <lineage>
        <taxon>Bacteria</taxon>
        <taxon>Pseudomonadati</taxon>
        <taxon>Pseudomonadota</taxon>
        <taxon>Alphaproteobacteria</taxon>
        <taxon>Sphingomonadales</taxon>
        <taxon>Sphingomonadaceae</taxon>
        <taxon>Sphingomonas</taxon>
    </lineage>
</organism>
<accession>A0ABY4TQV7</accession>
<reference evidence="7" key="1">
    <citation type="submission" date="2022-05" db="EMBL/GenBank/DDBJ databases">
        <title>Sphingomonas sp. strain RMG20 Genome sequencing and assembly.</title>
        <authorList>
            <person name="Kim I."/>
        </authorList>
    </citation>
    <scope>NUCLEOTIDE SEQUENCE</scope>
    <source>
        <strain evidence="7">RMG20</strain>
    </source>
</reference>
<evidence type="ECO:0000256" key="2">
    <source>
        <dbReference type="ARBA" id="ARBA00022723"/>
    </source>
</evidence>
<proteinExistence type="inferred from homology"/>
<dbReference type="PANTHER" id="PTHR11086">
    <property type="entry name" value="DEOXYCYTIDYLATE DEAMINASE-RELATED"/>
    <property type="match status" value="1"/>
</dbReference>
<dbReference type="RefSeq" id="WP_250749682.1">
    <property type="nucleotide sequence ID" value="NZ_CP098401.1"/>
</dbReference>
<dbReference type="Gene3D" id="3.40.50.300">
    <property type="entry name" value="P-loop containing nucleotide triphosphate hydrolases"/>
    <property type="match status" value="1"/>
</dbReference>
<evidence type="ECO:0000313" key="7">
    <source>
        <dbReference type="EMBL" id="URW74750.1"/>
    </source>
</evidence>
<dbReference type="Pfam" id="PF00383">
    <property type="entry name" value="dCMP_cyt_deam_1"/>
    <property type="match status" value="1"/>
</dbReference>
<keyword evidence="3" id="KW-0378">Hydrolase</keyword>
<dbReference type="PROSITE" id="PS00903">
    <property type="entry name" value="CYT_DCMP_DEAMINASES_1"/>
    <property type="match status" value="1"/>
</dbReference>
<comment type="similarity">
    <text evidence="1">Belongs to the cytidine and deoxycytidylate deaminase family.</text>
</comment>
<protein>
    <submittedName>
        <fullName evidence="7">Deaminase</fullName>
    </submittedName>
</protein>
<evidence type="ECO:0000256" key="3">
    <source>
        <dbReference type="ARBA" id="ARBA00022801"/>
    </source>
</evidence>
<evidence type="ECO:0000256" key="5">
    <source>
        <dbReference type="SAM" id="MobiDB-lite"/>
    </source>
</evidence>
<dbReference type="InterPro" id="IPR002125">
    <property type="entry name" value="CMP_dCMP_dom"/>
</dbReference>
<name>A0ABY4TQV7_9SPHN</name>
<evidence type="ECO:0000259" key="6">
    <source>
        <dbReference type="PROSITE" id="PS51747"/>
    </source>
</evidence>
<evidence type="ECO:0000256" key="1">
    <source>
        <dbReference type="ARBA" id="ARBA00006576"/>
    </source>
</evidence>
<keyword evidence="8" id="KW-1185">Reference proteome</keyword>
<keyword evidence="4" id="KW-0862">Zinc</keyword>
<dbReference type="InterPro" id="IPR016193">
    <property type="entry name" value="Cytidine_deaminase-like"/>
</dbReference>
<evidence type="ECO:0000313" key="8">
    <source>
        <dbReference type="Proteomes" id="UP001055580"/>
    </source>
</evidence>
<dbReference type="SUPFAM" id="SSF53927">
    <property type="entry name" value="Cytidine deaminase-like"/>
    <property type="match status" value="1"/>
</dbReference>
<dbReference type="PROSITE" id="PS51747">
    <property type="entry name" value="CYT_DCMP_DEAMINASES_2"/>
    <property type="match status" value="1"/>
</dbReference>
<dbReference type="PANTHER" id="PTHR11086:SF18">
    <property type="entry name" value="DEOXYCYTIDYLATE DEAMINASE"/>
    <property type="match status" value="1"/>
</dbReference>
<gene>
    <name evidence="7" type="ORF">M9980_09200</name>
</gene>
<dbReference type="InterPro" id="IPR016192">
    <property type="entry name" value="APOBEC/CMP_deaminase_Zn-bd"/>
</dbReference>
<dbReference type="InterPro" id="IPR015517">
    <property type="entry name" value="dCMP_deaminase-rel"/>
</dbReference>
<dbReference type="EMBL" id="CP098401">
    <property type="protein sequence ID" value="URW74750.1"/>
    <property type="molecule type" value="Genomic_DNA"/>
</dbReference>
<sequence>MAIKDKAVSARPDLYVGLVCAAGTDLSDLKDQIQAQLSVVGYDIQIIKVSNLIKQIIELPHIDDEYYRMKALMRGGDCIREASEGGNGVASAIVSEIRRLRNGSELPQSTAYVIDSLKSPYEISLLDQIYGRNFYSISVFKPQSERTDTLSGLIAKKRHQPPGDEHRSLANDLIKEDEKGSGKKAQNVQSTFPKADFFVNGSQNTSSQIERFIKIIFGQPFETPTLDEYAMFMARGSALRSCDLSRQVGVAIVDQDRSILATGFNDVPYPGGGVFLPEFGGKIGDNRDFKEGHDPNYIEIQRTLIEFIKLLQSVGHVDVSLDPSTVADGLLHGEYKELTSNVRIRNLIEFGRVVHAEMHAISQAASSGRSVKGASLYSTTFPCHGCARHIISSGISEVVFIEPYPKSMTFHLYGKEIEMVSDRSEVQSPDEMIRTVKFRPFYGVAPQLYMRAFTAHERKNQYGTIATWLPKTAVPVGAVFGVERPKTEVAAAASLASVAKRAIKLFAEQSQTEGADNGAQDTLGSNGGRQSFFSKIFQGRAN</sequence>
<dbReference type="InterPro" id="IPR027417">
    <property type="entry name" value="P-loop_NTPase"/>
</dbReference>